<keyword evidence="3" id="KW-1185">Reference proteome</keyword>
<proteinExistence type="predicted"/>
<dbReference type="EMBL" id="CM031819">
    <property type="protein sequence ID" value="KAG6635804.1"/>
    <property type="molecule type" value="Genomic_DNA"/>
</dbReference>
<dbReference type="Proteomes" id="UP000811609">
    <property type="component" value="Chromosome 11"/>
</dbReference>
<evidence type="ECO:0000313" key="3">
    <source>
        <dbReference type="Proteomes" id="UP000811609"/>
    </source>
</evidence>
<reference evidence="1" key="1">
    <citation type="submission" date="2020-12" db="EMBL/GenBank/DDBJ databases">
        <title>WGS assembly of Carya illinoinensis cv. Pawnee.</title>
        <authorList>
            <person name="Platts A."/>
            <person name="Shu S."/>
            <person name="Wright S."/>
            <person name="Barry K."/>
            <person name="Edger P."/>
            <person name="Pires J.C."/>
            <person name="Schmutz J."/>
        </authorList>
    </citation>
    <scope>NUCLEOTIDE SEQUENCE</scope>
    <source>
        <tissue evidence="1">Leaf</tissue>
    </source>
</reference>
<dbReference type="EMBL" id="CM031835">
    <property type="protein sequence ID" value="KAG6687345.1"/>
    <property type="molecule type" value="Genomic_DNA"/>
</dbReference>
<dbReference type="Proteomes" id="UP000811246">
    <property type="component" value="Chromosome 11"/>
</dbReference>
<dbReference type="AlphaFoldDB" id="A0A8T1P223"/>
<evidence type="ECO:0000313" key="2">
    <source>
        <dbReference type="EMBL" id="KAG6687345.1"/>
    </source>
</evidence>
<sequence>MSDSLRKKERKGKTFQCLQEEVHLRRLSLCRLSRQANARTAPNSGILSVSWSHHHHLVRPSRYVSEIASYPWNVGYCTHMLMASYWVGHDPNDGWGFVEASVNQTF</sequence>
<gene>
    <name evidence="1" type="ORF">CIPAW_11G067900</name>
    <name evidence="2" type="ORF">I3842_11G065800</name>
</gene>
<name>A0A8T1P223_CARIL</name>
<protein>
    <submittedName>
        <fullName evidence="1">Uncharacterized protein</fullName>
    </submittedName>
</protein>
<comment type="caution">
    <text evidence="1">The sequence shown here is derived from an EMBL/GenBank/DDBJ whole genome shotgun (WGS) entry which is preliminary data.</text>
</comment>
<organism evidence="1 3">
    <name type="scientific">Carya illinoinensis</name>
    <name type="common">Pecan</name>
    <dbReference type="NCBI Taxonomy" id="32201"/>
    <lineage>
        <taxon>Eukaryota</taxon>
        <taxon>Viridiplantae</taxon>
        <taxon>Streptophyta</taxon>
        <taxon>Embryophyta</taxon>
        <taxon>Tracheophyta</taxon>
        <taxon>Spermatophyta</taxon>
        <taxon>Magnoliopsida</taxon>
        <taxon>eudicotyledons</taxon>
        <taxon>Gunneridae</taxon>
        <taxon>Pentapetalae</taxon>
        <taxon>rosids</taxon>
        <taxon>fabids</taxon>
        <taxon>Fagales</taxon>
        <taxon>Juglandaceae</taxon>
        <taxon>Carya</taxon>
    </lineage>
</organism>
<accession>A0A8T1P223</accession>
<reference evidence="2" key="2">
    <citation type="submission" date="2021-01" db="EMBL/GenBank/DDBJ databases">
        <authorList>
            <person name="Lovell J.T."/>
            <person name="Bentley N."/>
            <person name="Bhattarai G."/>
            <person name="Jenkins J.W."/>
            <person name="Sreedasyam A."/>
            <person name="Alarcon Y."/>
            <person name="Bock C."/>
            <person name="Boston L."/>
            <person name="Carlson J."/>
            <person name="Cervantes K."/>
            <person name="Clermont K."/>
            <person name="Krom N."/>
            <person name="Kubenka K."/>
            <person name="Mamidi S."/>
            <person name="Mattison C."/>
            <person name="Monteros M."/>
            <person name="Pisani C."/>
            <person name="Plott C."/>
            <person name="Rajasekar S."/>
            <person name="Rhein H.S."/>
            <person name="Rohla C."/>
            <person name="Song M."/>
            <person name="Hilaire R.S."/>
            <person name="Shu S."/>
            <person name="Wells L."/>
            <person name="Wang X."/>
            <person name="Webber J."/>
            <person name="Heerema R.J."/>
            <person name="Klein P."/>
            <person name="Conner P."/>
            <person name="Grauke L."/>
            <person name="Grimwood J."/>
            <person name="Schmutz J."/>
            <person name="Randall J.J."/>
        </authorList>
    </citation>
    <scope>NUCLEOTIDE SEQUENCE</scope>
    <source>
        <tissue evidence="2">Leaf</tissue>
    </source>
</reference>
<evidence type="ECO:0000313" key="1">
    <source>
        <dbReference type="EMBL" id="KAG6635804.1"/>
    </source>
</evidence>